<comment type="caution">
    <text evidence="2">The sequence shown here is derived from an EMBL/GenBank/DDBJ whole genome shotgun (WGS) entry which is preliminary data.</text>
</comment>
<evidence type="ECO:0000313" key="3">
    <source>
        <dbReference type="Proteomes" id="UP001642484"/>
    </source>
</evidence>
<keyword evidence="3" id="KW-1185">Reference proteome</keyword>
<feature type="compositionally biased region" description="Basic and acidic residues" evidence="1">
    <location>
        <begin position="1"/>
        <end position="20"/>
    </location>
</feature>
<dbReference type="EMBL" id="CAXAMN010003047">
    <property type="protein sequence ID" value="CAK9002584.1"/>
    <property type="molecule type" value="Genomic_DNA"/>
</dbReference>
<organism evidence="2 3">
    <name type="scientific">Durusdinium trenchii</name>
    <dbReference type="NCBI Taxonomy" id="1381693"/>
    <lineage>
        <taxon>Eukaryota</taxon>
        <taxon>Sar</taxon>
        <taxon>Alveolata</taxon>
        <taxon>Dinophyceae</taxon>
        <taxon>Suessiales</taxon>
        <taxon>Symbiodiniaceae</taxon>
        <taxon>Durusdinium</taxon>
    </lineage>
</organism>
<evidence type="ECO:0000256" key="1">
    <source>
        <dbReference type="SAM" id="MobiDB-lite"/>
    </source>
</evidence>
<feature type="region of interest" description="Disordered" evidence="1">
    <location>
        <begin position="1"/>
        <end position="22"/>
    </location>
</feature>
<name>A0ABP0IJ07_9DINO</name>
<proteinExistence type="predicted"/>
<sequence length="325" mass="36801">MDEEQEREREQEKQREKEVEIETEAEVCPPPVLVEKQCEWGHASQKGFISDCLNECDGCPRLHAMIADELERCGMHLPQLLDFRDMPSHLFISNWLCSVQITDDHCSPLERAHALRAVDAFLLSPGNDQVTSIILLSGWEASNVLVEMRYLSKHAPQRATQAEEFFAQLCHLSDTDKSMFVCRVGYPKLPRAEHRAVLKLFNASWDYSLSECAEAAEVAKLLGLLQPRSTYNFASHQWHEQQSQRLWEALRDQKVLSRNGFVKEVPDVDAKLREAELCFKDGSGLASPPADSDFNRAQKSCRNCARIHETPITGSRGALGPLNLV</sequence>
<reference evidence="2 3" key="1">
    <citation type="submission" date="2024-02" db="EMBL/GenBank/DDBJ databases">
        <authorList>
            <person name="Chen Y."/>
            <person name="Shah S."/>
            <person name="Dougan E. K."/>
            <person name="Thang M."/>
            <person name="Chan C."/>
        </authorList>
    </citation>
    <scope>NUCLEOTIDE SEQUENCE [LARGE SCALE GENOMIC DNA]</scope>
</reference>
<protein>
    <submittedName>
        <fullName evidence="2">Uncharacterized protein</fullName>
    </submittedName>
</protein>
<evidence type="ECO:0000313" key="2">
    <source>
        <dbReference type="EMBL" id="CAK9002584.1"/>
    </source>
</evidence>
<gene>
    <name evidence="2" type="ORF">CCMP2556_LOCUS6916</name>
</gene>
<accession>A0ABP0IJ07</accession>
<dbReference type="Proteomes" id="UP001642484">
    <property type="component" value="Unassembled WGS sequence"/>
</dbReference>